<gene>
    <name evidence="1" type="ORF">NBRC110019_05320</name>
</gene>
<organism evidence="1 2">
    <name type="scientific">Neptunitalea chrysea</name>
    <dbReference type="NCBI Taxonomy" id="1647581"/>
    <lineage>
        <taxon>Bacteria</taxon>
        <taxon>Pseudomonadati</taxon>
        <taxon>Bacteroidota</taxon>
        <taxon>Flavobacteriia</taxon>
        <taxon>Flavobacteriales</taxon>
        <taxon>Flavobacteriaceae</taxon>
        <taxon>Neptunitalea</taxon>
    </lineage>
</organism>
<accession>A0A9W6B6A1</accession>
<sequence length="46" mass="5212">MKLYDKNKNRVNMKNISKGPLGLLALGDIGIRKWKAAKRNTLNSNK</sequence>
<keyword evidence="2" id="KW-1185">Reference proteome</keyword>
<comment type="caution">
    <text evidence="1">The sequence shown here is derived from an EMBL/GenBank/DDBJ whole genome shotgun (WGS) entry which is preliminary data.</text>
</comment>
<dbReference type="AlphaFoldDB" id="A0A9W6B6A1"/>
<dbReference type="EMBL" id="BRVP01000003">
    <property type="protein sequence ID" value="GLB51493.1"/>
    <property type="molecule type" value="Genomic_DNA"/>
</dbReference>
<name>A0A9W6B6A1_9FLAO</name>
<protein>
    <submittedName>
        <fullName evidence="1">Uncharacterized protein</fullName>
    </submittedName>
</protein>
<evidence type="ECO:0000313" key="2">
    <source>
        <dbReference type="Proteomes" id="UP001143545"/>
    </source>
</evidence>
<proteinExistence type="predicted"/>
<reference evidence="1" key="1">
    <citation type="submission" date="2022-07" db="EMBL/GenBank/DDBJ databases">
        <title>Taxonomy of Novel Oxalotrophic and Methylotrophic Bacteria.</title>
        <authorList>
            <person name="Sahin N."/>
            <person name="Tani A."/>
        </authorList>
    </citation>
    <scope>NUCLEOTIDE SEQUENCE</scope>
    <source>
        <strain evidence="1">AM327</strain>
    </source>
</reference>
<dbReference type="Proteomes" id="UP001143545">
    <property type="component" value="Unassembled WGS sequence"/>
</dbReference>
<evidence type="ECO:0000313" key="1">
    <source>
        <dbReference type="EMBL" id="GLB51493.1"/>
    </source>
</evidence>